<name>A0A9K3KYL5_9STRA</name>
<dbReference type="InterPro" id="IPR007044">
    <property type="entry name" value="Cyclodeamin/CycHdrlase"/>
</dbReference>
<keyword evidence="3" id="KW-1185">Reference proteome</keyword>
<comment type="caution">
    <text evidence="2">The sequence shown here is derived from an EMBL/GenBank/DDBJ whole genome shotgun (WGS) entry which is preliminary data.</text>
</comment>
<protein>
    <submittedName>
        <fullName evidence="2">Formiminotransferase-cyclodeaminase</fullName>
    </submittedName>
</protein>
<evidence type="ECO:0000313" key="2">
    <source>
        <dbReference type="EMBL" id="KAG7351892.1"/>
    </source>
</evidence>
<gene>
    <name evidence="2" type="ORF">IV203_007940</name>
</gene>
<feature type="domain" description="Cyclodeaminase/cyclohydrolase" evidence="1">
    <location>
        <begin position="141"/>
        <end position="313"/>
    </location>
</feature>
<reference evidence="2" key="1">
    <citation type="journal article" date="2021" name="Sci. Rep.">
        <title>Diploid genomic architecture of Nitzschia inconspicua, an elite biomass production diatom.</title>
        <authorList>
            <person name="Oliver A."/>
            <person name="Podell S."/>
            <person name="Pinowska A."/>
            <person name="Traller J.C."/>
            <person name="Smith S.R."/>
            <person name="McClure R."/>
            <person name="Beliaev A."/>
            <person name="Bohutskyi P."/>
            <person name="Hill E.A."/>
            <person name="Rabines A."/>
            <person name="Zheng H."/>
            <person name="Allen L.Z."/>
            <person name="Kuo A."/>
            <person name="Grigoriev I.V."/>
            <person name="Allen A.E."/>
            <person name="Hazlebeck D."/>
            <person name="Allen E.E."/>
        </authorList>
    </citation>
    <scope>NUCLEOTIDE SEQUENCE</scope>
    <source>
        <strain evidence="2">Hildebrandi</strain>
    </source>
</reference>
<dbReference type="Proteomes" id="UP000693970">
    <property type="component" value="Unassembled WGS sequence"/>
</dbReference>
<evidence type="ECO:0000259" key="1">
    <source>
        <dbReference type="Pfam" id="PF04961"/>
    </source>
</evidence>
<accession>A0A9K3KYL5</accession>
<dbReference type="Pfam" id="PF04961">
    <property type="entry name" value="FTCD_C"/>
    <property type="match status" value="1"/>
</dbReference>
<sequence>MEREIGHFAEDATLSDHECQRMSKIGGRGGVGDAFYGERYDFEISLEAKHSMSSSHRQHPSRTDMMSSPPFTCRLMNRLEMRTVCYFQRGQRVFCNFRYSTSRRHPPYSSKPTNWSKHTVHRAMTSAANNDDTAPTLATQSLKSFCEALSSKQPTPGGGASAAIGAAVGAGAAAMSGAYTQRKKDEESGAADAARAMISKMDISTLLAMADDDVQAYQSLQNTWKKDSGLSVEQIQDIQANALKVPTVLMEACHERILAVHAFLPQCNPNITSDAKVGIHQLAGAARAAYQTVLVNSPPADEKQRLLEMLKDIQAIENELLG</sequence>
<dbReference type="OrthoDB" id="42455at2759"/>
<organism evidence="2 3">
    <name type="scientific">Nitzschia inconspicua</name>
    <dbReference type="NCBI Taxonomy" id="303405"/>
    <lineage>
        <taxon>Eukaryota</taxon>
        <taxon>Sar</taxon>
        <taxon>Stramenopiles</taxon>
        <taxon>Ochrophyta</taxon>
        <taxon>Bacillariophyta</taxon>
        <taxon>Bacillariophyceae</taxon>
        <taxon>Bacillariophycidae</taxon>
        <taxon>Bacillariales</taxon>
        <taxon>Bacillariaceae</taxon>
        <taxon>Nitzschia</taxon>
    </lineage>
</organism>
<evidence type="ECO:0000313" key="3">
    <source>
        <dbReference type="Proteomes" id="UP000693970"/>
    </source>
</evidence>
<dbReference type="AlphaFoldDB" id="A0A9K3KYL5"/>
<proteinExistence type="predicted"/>
<reference evidence="2" key="2">
    <citation type="submission" date="2021-04" db="EMBL/GenBank/DDBJ databases">
        <authorList>
            <person name="Podell S."/>
        </authorList>
    </citation>
    <scope>NUCLEOTIDE SEQUENCE</scope>
    <source>
        <strain evidence="2">Hildebrandi</strain>
    </source>
</reference>
<dbReference type="EMBL" id="JAGRRH010000017">
    <property type="protein sequence ID" value="KAG7351892.1"/>
    <property type="molecule type" value="Genomic_DNA"/>
</dbReference>
<dbReference type="GO" id="GO:0003824">
    <property type="term" value="F:catalytic activity"/>
    <property type="evidence" value="ECO:0007669"/>
    <property type="project" value="InterPro"/>
</dbReference>